<evidence type="ECO:0000313" key="3">
    <source>
        <dbReference type="Proteomes" id="UP000290189"/>
    </source>
</evidence>
<feature type="region of interest" description="Disordered" evidence="1">
    <location>
        <begin position="186"/>
        <end position="218"/>
    </location>
</feature>
<evidence type="ECO:0000313" key="2">
    <source>
        <dbReference type="EMBL" id="SPQ96667.1"/>
    </source>
</evidence>
<sequence>MLACCGPRPAADFTGQLWSAVSCGLIGRMNSLAIFVSLHLLRVERVVRRHFSWASDPTREKRDPPGHRSAMFRLLPVLTTAALCCAMELEGFFGEMEMESPPDSASDPAPARTSTFARRVRRQVSLPVGLTSRYGSRQHPKTWTTMDEWCSRYDTDDDADLDPVAKSRLTTRDLLLRIVKDGRCVSPSYQESPSSHSDDDDQGLEPAKGVCSRSTMPTDPGIDDLVRLTNEVLPLTNRLDNMTALATPVVKVPARERQLDPRNSERLALGELVPVQWLKYPRNDLDKFMRRRDMASKPGLENLIGSLLIRQDDRTGDTVEEVETGAMHEKVAETVDEKQLPFRKRLAFELKRRSSTAVQNGIDGTDDELDVGGRCADVGRRRRFTYPSYLHHHAQPIEPNSLAPSEPIPIPHSRHG</sequence>
<keyword evidence="2" id="KW-0496">Mitochondrion</keyword>
<geneLocation type="mitochondrion" evidence="2"/>
<feature type="region of interest" description="Disordered" evidence="1">
    <location>
        <begin position="395"/>
        <end position="416"/>
    </location>
</feature>
<reference evidence="2 3" key="1">
    <citation type="submission" date="2018-03" db="EMBL/GenBank/DDBJ databases">
        <authorList>
            <person name="Fogelqvist J."/>
        </authorList>
    </citation>
    <scope>NUCLEOTIDE SEQUENCE [LARGE SCALE GENOMIC DNA]</scope>
</reference>
<protein>
    <submittedName>
        <fullName evidence="2">Uncharacterized protein</fullName>
    </submittedName>
</protein>
<accession>A0A3P3Y941</accession>
<proteinExistence type="predicted"/>
<dbReference type="EMBL" id="OVEO01000006">
    <property type="protein sequence ID" value="SPQ96667.1"/>
    <property type="molecule type" value="Genomic_DNA"/>
</dbReference>
<name>A0A3P3Y941_PLABS</name>
<feature type="compositionally biased region" description="Low complexity" evidence="1">
    <location>
        <begin position="186"/>
        <end position="195"/>
    </location>
</feature>
<organism evidence="2 3">
    <name type="scientific">Plasmodiophora brassicae</name>
    <name type="common">Clubroot disease agent</name>
    <dbReference type="NCBI Taxonomy" id="37360"/>
    <lineage>
        <taxon>Eukaryota</taxon>
        <taxon>Sar</taxon>
        <taxon>Rhizaria</taxon>
        <taxon>Endomyxa</taxon>
        <taxon>Phytomyxea</taxon>
        <taxon>Plasmodiophorida</taxon>
        <taxon>Plasmodiophoridae</taxon>
        <taxon>Plasmodiophora</taxon>
    </lineage>
</organism>
<dbReference type="AlphaFoldDB" id="A0A3P3Y941"/>
<evidence type="ECO:0000256" key="1">
    <source>
        <dbReference type="SAM" id="MobiDB-lite"/>
    </source>
</evidence>
<dbReference type="Proteomes" id="UP000290189">
    <property type="component" value="Unassembled WGS sequence"/>
</dbReference>
<gene>
    <name evidence="2" type="ORF">PLBR_LOCUS3882</name>
</gene>